<dbReference type="AlphaFoldDB" id="A0A544TEY1"/>
<keyword evidence="2" id="KW-1185">Reference proteome</keyword>
<dbReference type="OrthoDB" id="2943090at2"/>
<gene>
    <name evidence="1" type="ORF">FG382_04635</name>
</gene>
<dbReference type="Proteomes" id="UP000317316">
    <property type="component" value="Unassembled WGS sequence"/>
</dbReference>
<proteinExistence type="predicted"/>
<sequence length="80" mass="8677">MIGVQGGDSCGISETGETPHVALAEEEAHRSPHGKRPPGAEIMANILRSLPRSFPKQCVFGRLCCAFILQIVRILLPLRV</sequence>
<evidence type="ECO:0000313" key="1">
    <source>
        <dbReference type="EMBL" id="TQR16005.1"/>
    </source>
</evidence>
<organism evidence="1 2">
    <name type="scientific">Psychrobacillus lasiicapitis</name>
    <dbReference type="NCBI Taxonomy" id="1636719"/>
    <lineage>
        <taxon>Bacteria</taxon>
        <taxon>Bacillati</taxon>
        <taxon>Bacillota</taxon>
        <taxon>Bacilli</taxon>
        <taxon>Bacillales</taxon>
        <taxon>Bacillaceae</taxon>
        <taxon>Psychrobacillus</taxon>
    </lineage>
</organism>
<evidence type="ECO:0000313" key="2">
    <source>
        <dbReference type="Proteomes" id="UP000317316"/>
    </source>
</evidence>
<protein>
    <submittedName>
        <fullName evidence="1">Uncharacterized protein</fullName>
    </submittedName>
</protein>
<comment type="caution">
    <text evidence="1">The sequence shown here is derived from an EMBL/GenBank/DDBJ whole genome shotgun (WGS) entry which is preliminary data.</text>
</comment>
<reference evidence="1 2" key="1">
    <citation type="submission" date="2019-05" db="EMBL/GenBank/DDBJ databases">
        <title>Psychrobacillus vulpis sp. nov., a new species isolated from feces of a red fox that inhabits in The Tablas de Daimiel Natural Park, Albacete, Spain.</title>
        <authorList>
            <person name="Rodriguez M."/>
            <person name="Reina J.C."/>
            <person name="Bejar V."/>
            <person name="Llamas I."/>
        </authorList>
    </citation>
    <scope>NUCLEOTIDE SEQUENCE [LARGE SCALE GENOMIC DNA]</scope>
    <source>
        <strain evidence="1 2">NEAU-3TGS17</strain>
    </source>
</reference>
<accession>A0A544TEY1</accession>
<dbReference type="EMBL" id="VDGH01000002">
    <property type="protein sequence ID" value="TQR16005.1"/>
    <property type="molecule type" value="Genomic_DNA"/>
</dbReference>
<name>A0A544TEY1_9BACI</name>